<comment type="caution">
    <text evidence="1">The sequence shown here is derived from an EMBL/GenBank/DDBJ whole genome shotgun (WGS) entry which is preliminary data.</text>
</comment>
<proteinExistence type="predicted"/>
<sequence length="112" mass="13238">MGIPGEWSHWPRPWRPFWRRNVGSQKYWNFLDISNRGRDPYLSRWFHVFLWNLSLDSLDFYPLCELVSCYTPSVIESTVAVLISESLSVCCSSVQVLFFLSPATRDFQNVRE</sequence>
<accession>A0A4Y2RQ30</accession>
<name>A0A4Y2RQ30_ARAVE</name>
<reference evidence="1 2" key="1">
    <citation type="journal article" date="2019" name="Sci. Rep.">
        <title>Orb-weaving spider Araneus ventricosus genome elucidates the spidroin gene catalogue.</title>
        <authorList>
            <person name="Kono N."/>
            <person name="Nakamura H."/>
            <person name="Ohtoshi R."/>
            <person name="Moran D.A.P."/>
            <person name="Shinohara A."/>
            <person name="Yoshida Y."/>
            <person name="Fujiwara M."/>
            <person name="Mori M."/>
            <person name="Tomita M."/>
            <person name="Arakawa K."/>
        </authorList>
    </citation>
    <scope>NUCLEOTIDE SEQUENCE [LARGE SCALE GENOMIC DNA]</scope>
</reference>
<dbReference type="EMBL" id="BGPR01017812">
    <property type="protein sequence ID" value="GBN77359.1"/>
    <property type="molecule type" value="Genomic_DNA"/>
</dbReference>
<evidence type="ECO:0000313" key="2">
    <source>
        <dbReference type="Proteomes" id="UP000499080"/>
    </source>
</evidence>
<organism evidence="1 2">
    <name type="scientific">Araneus ventricosus</name>
    <name type="common">Orbweaver spider</name>
    <name type="synonym">Epeira ventricosa</name>
    <dbReference type="NCBI Taxonomy" id="182803"/>
    <lineage>
        <taxon>Eukaryota</taxon>
        <taxon>Metazoa</taxon>
        <taxon>Ecdysozoa</taxon>
        <taxon>Arthropoda</taxon>
        <taxon>Chelicerata</taxon>
        <taxon>Arachnida</taxon>
        <taxon>Araneae</taxon>
        <taxon>Araneomorphae</taxon>
        <taxon>Entelegynae</taxon>
        <taxon>Araneoidea</taxon>
        <taxon>Araneidae</taxon>
        <taxon>Araneus</taxon>
    </lineage>
</organism>
<dbReference type="AlphaFoldDB" id="A0A4Y2RQ30"/>
<protein>
    <submittedName>
        <fullName evidence="1">Uncharacterized protein</fullName>
    </submittedName>
</protein>
<dbReference type="Proteomes" id="UP000499080">
    <property type="component" value="Unassembled WGS sequence"/>
</dbReference>
<gene>
    <name evidence="1" type="ORF">AVEN_189682_1</name>
</gene>
<evidence type="ECO:0000313" key="1">
    <source>
        <dbReference type="EMBL" id="GBN77359.1"/>
    </source>
</evidence>
<keyword evidence="2" id="KW-1185">Reference proteome</keyword>